<accession>A0ABQ6MH57</accession>
<reference evidence="2 3" key="1">
    <citation type="journal article" date="2023" name="Commun. Biol.">
        <title>Genome analysis of Parmales, the sister group of diatoms, reveals the evolutionary specialization of diatoms from phago-mixotrophs to photoautotrophs.</title>
        <authorList>
            <person name="Ban H."/>
            <person name="Sato S."/>
            <person name="Yoshikawa S."/>
            <person name="Yamada K."/>
            <person name="Nakamura Y."/>
            <person name="Ichinomiya M."/>
            <person name="Sato N."/>
            <person name="Blanc-Mathieu R."/>
            <person name="Endo H."/>
            <person name="Kuwata A."/>
            <person name="Ogata H."/>
        </authorList>
    </citation>
    <scope>NUCLEOTIDE SEQUENCE [LARGE SCALE GENOMIC DNA]</scope>
</reference>
<feature type="compositionally biased region" description="Low complexity" evidence="1">
    <location>
        <begin position="36"/>
        <end position="59"/>
    </location>
</feature>
<proteinExistence type="predicted"/>
<comment type="caution">
    <text evidence="2">The sequence shown here is derived from an EMBL/GenBank/DDBJ whole genome shotgun (WGS) entry which is preliminary data.</text>
</comment>
<sequence>MIDGGSVKKSLNEEFGEGAGTPVKGGSEAKETASPAAAAAAAAAATTTTTTATATATAAEAPPLPQEVLASLLSCYRKLAGADTGDGSHSRRQAQYISARAVAETMRGLEMTAFELDGREADVMGKMRRRNNAG</sequence>
<gene>
    <name evidence="2" type="ORF">TeGR_g13325</name>
</gene>
<evidence type="ECO:0000313" key="3">
    <source>
        <dbReference type="Proteomes" id="UP001165060"/>
    </source>
</evidence>
<organism evidence="2 3">
    <name type="scientific">Tetraparma gracilis</name>
    <dbReference type="NCBI Taxonomy" id="2962635"/>
    <lineage>
        <taxon>Eukaryota</taxon>
        <taxon>Sar</taxon>
        <taxon>Stramenopiles</taxon>
        <taxon>Ochrophyta</taxon>
        <taxon>Bolidophyceae</taxon>
        <taxon>Parmales</taxon>
        <taxon>Triparmaceae</taxon>
        <taxon>Tetraparma</taxon>
    </lineage>
</organism>
<keyword evidence="3" id="KW-1185">Reference proteome</keyword>
<feature type="region of interest" description="Disordered" evidence="1">
    <location>
        <begin position="1"/>
        <end position="63"/>
    </location>
</feature>
<dbReference type="Proteomes" id="UP001165060">
    <property type="component" value="Unassembled WGS sequence"/>
</dbReference>
<name>A0ABQ6MH57_9STRA</name>
<dbReference type="EMBL" id="BRYB01000248">
    <property type="protein sequence ID" value="GMI26198.1"/>
    <property type="molecule type" value="Genomic_DNA"/>
</dbReference>
<protein>
    <submittedName>
        <fullName evidence="2">Uncharacterized protein</fullName>
    </submittedName>
</protein>
<evidence type="ECO:0000313" key="2">
    <source>
        <dbReference type="EMBL" id="GMI26198.1"/>
    </source>
</evidence>
<evidence type="ECO:0000256" key="1">
    <source>
        <dbReference type="SAM" id="MobiDB-lite"/>
    </source>
</evidence>